<feature type="transmembrane region" description="Helical" evidence="7">
    <location>
        <begin position="116"/>
        <end position="137"/>
    </location>
</feature>
<dbReference type="PANTHER" id="PTHR43840">
    <property type="entry name" value="MITOCHONDRIAL METAL TRANSPORTER 1-RELATED"/>
    <property type="match status" value="1"/>
</dbReference>
<evidence type="ECO:0000256" key="1">
    <source>
        <dbReference type="ARBA" id="ARBA00004141"/>
    </source>
</evidence>
<evidence type="ECO:0000256" key="7">
    <source>
        <dbReference type="SAM" id="Phobius"/>
    </source>
</evidence>
<evidence type="ECO:0000256" key="6">
    <source>
        <dbReference type="ARBA" id="ARBA00023136"/>
    </source>
</evidence>
<comment type="caution">
    <text evidence="10">The sequence shown here is derived from an EMBL/GenBank/DDBJ whole genome shotgun (WGS) entry which is preliminary data.</text>
</comment>
<reference evidence="11" key="1">
    <citation type="journal article" date="2019" name="Int. J. Syst. Evol. Microbiol.">
        <title>The Global Catalogue of Microorganisms (GCM) 10K type strain sequencing project: providing services to taxonomists for standard genome sequencing and annotation.</title>
        <authorList>
            <consortium name="The Broad Institute Genomics Platform"/>
            <consortium name="The Broad Institute Genome Sequencing Center for Infectious Disease"/>
            <person name="Wu L."/>
            <person name="Ma J."/>
        </authorList>
    </citation>
    <scope>NUCLEOTIDE SEQUENCE [LARGE SCALE GENOMIC DNA]</scope>
    <source>
        <strain evidence="11">JCM 17069</strain>
    </source>
</reference>
<accession>A0ABP7V956</accession>
<dbReference type="PANTHER" id="PTHR43840:SF15">
    <property type="entry name" value="MITOCHONDRIAL METAL TRANSPORTER 1-RELATED"/>
    <property type="match status" value="1"/>
</dbReference>
<dbReference type="InterPro" id="IPR002524">
    <property type="entry name" value="Cation_efflux"/>
</dbReference>
<dbReference type="RefSeq" id="WP_298308376.1">
    <property type="nucleotide sequence ID" value="NZ_BAABCT010000001.1"/>
</dbReference>
<dbReference type="NCBIfam" id="TIGR01297">
    <property type="entry name" value="CDF"/>
    <property type="match status" value="1"/>
</dbReference>
<keyword evidence="3" id="KW-0813">Transport</keyword>
<dbReference type="Gene3D" id="3.30.70.1350">
    <property type="entry name" value="Cation efflux protein, cytoplasmic domain"/>
    <property type="match status" value="1"/>
</dbReference>
<dbReference type="InterPro" id="IPR058533">
    <property type="entry name" value="Cation_efflux_TM"/>
</dbReference>
<dbReference type="Pfam" id="PF16916">
    <property type="entry name" value="ZT_dimer"/>
    <property type="match status" value="1"/>
</dbReference>
<keyword evidence="11" id="KW-1185">Reference proteome</keyword>
<dbReference type="SUPFAM" id="SSF160240">
    <property type="entry name" value="Cation efflux protein cytoplasmic domain-like"/>
    <property type="match status" value="1"/>
</dbReference>
<comment type="similarity">
    <text evidence="2">Belongs to the cation diffusion facilitator (CDF) transporter (TC 2.A.4) family.</text>
</comment>
<evidence type="ECO:0000256" key="2">
    <source>
        <dbReference type="ARBA" id="ARBA00008114"/>
    </source>
</evidence>
<feature type="transmembrane region" description="Helical" evidence="7">
    <location>
        <begin position="185"/>
        <end position="202"/>
    </location>
</feature>
<comment type="subcellular location">
    <subcellularLocation>
        <location evidence="1">Membrane</location>
        <topology evidence="1">Multi-pass membrane protein</topology>
    </subcellularLocation>
</comment>
<keyword evidence="6 7" id="KW-0472">Membrane</keyword>
<evidence type="ECO:0000256" key="5">
    <source>
        <dbReference type="ARBA" id="ARBA00022989"/>
    </source>
</evidence>
<dbReference type="EMBL" id="BAABCT010000001">
    <property type="protein sequence ID" value="GAA4061942.1"/>
    <property type="molecule type" value="Genomic_DNA"/>
</dbReference>
<evidence type="ECO:0000313" key="11">
    <source>
        <dbReference type="Proteomes" id="UP001500367"/>
    </source>
</evidence>
<dbReference type="InterPro" id="IPR027470">
    <property type="entry name" value="Cation_efflux_CTD"/>
</dbReference>
<dbReference type="Pfam" id="PF01545">
    <property type="entry name" value="Cation_efflux"/>
    <property type="match status" value="1"/>
</dbReference>
<dbReference type="InterPro" id="IPR027469">
    <property type="entry name" value="Cation_efflux_TMD_sf"/>
</dbReference>
<feature type="domain" description="Cation efflux protein transmembrane" evidence="8">
    <location>
        <begin position="17"/>
        <end position="210"/>
    </location>
</feature>
<feature type="transmembrane region" description="Helical" evidence="7">
    <location>
        <begin position="83"/>
        <end position="104"/>
    </location>
</feature>
<evidence type="ECO:0000259" key="8">
    <source>
        <dbReference type="Pfam" id="PF01545"/>
    </source>
</evidence>
<evidence type="ECO:0000259" key="9">
    <source>
        <dbReference type="Pfam" id="PF16916"/>
    </source>
</evidence>
<feature type="domain" description="Cation efflux protein cytoplasmic" evidence="9">
    <location>
        <begin position="215"/>
        <end position="291"/>
    </location>
</feature>
<dbReference type="Proteomes" id="UP001500367">
    <property type="component" value="Unassembled WGS sequence"/>
</dbReference>
<organism evidence="10 11">
    <name type="scientific">Flavobacterium cheonanense</name>
    <dbReference type="NCBI Taxonomy" id="706183"/>
    <lineage>
        <taxon>Bacteria</taxon>
        <taxon>Pseudomonadati</taxon>
        <taxon>Bacteroidota</taxon>
        <taxon>Flavobacteriia</taxon>
        <taxon>Flavobacteriales</taxon>
        <taxon>Flavobacteriaceae</taxon>
        <taxon>Flavobacterium</taxon>
    </lineage>
</organism>
<proteinExistence type="inferred from homology"/>
<keyword evidence="4 7" id="KW-0812">Transmembrane</keyword>
<dbReference type="SUPFAM" id="SSF161111">
    <property type="entry name" value="Cation efflux protein transmembrane domain-like"/>
    <property type="match status" value="1"/>
</dbReference>
<dbReference type="InterPro" id="IPR036837">
    <property type="entry name" value="Cation_efflux_CTD_sf"/>
</dbReference>
<gene>
    <name evidence="10" type="ORF">GCM10022389_03090</name>
</gene>
<keyword evidence="5 7" id="KW-1133">Transmembrane helix</keyword>
<dbReference type="Gene3D" id="1.20.1510.10">
    <property type="entry name" value="Cation efflux protein transmembrane domain"/>
    <property type="match status" value="1"/>
</dbReference>
<evidence type="ECO:0000313" key="10">
    <source>
        <dbReference type="EMBL" id="GAA4061942.1"/>
    </source>
</evidence>
<evidence type="ECO:0000256" key="4">
    <source>
        <dbReference type="ARBA" id="ARBA00022692"/>
    </source>
</evidence>
<feature type="transmembrane region" description="Helical" evidence="7">
    <location>
        <begin position="158"/>
        <end position="179"/>
    </location>
</feature>
<evidence type="ECO:0000256" key="3">
    <source>
        <dbReference type="ARBA" id="ARBA00022448"/>
    </source>
</evidence>
<dbReference type="InterPro" id="IPR050291">
    <property type="entry name" value="CDF_Transporter"/>
</dbReference>
<name>A0ABP7V956_9FLAO</name>
<feature type="transmembrane region" description="Helical" evidence="7">
    <location>
        <begin position="12"/>
        <end position="35"/>
    </location>
</feature>
<protein>
    <submittedName>
        <fullName evidence="10">Cation diffusion facilitator family transporter</fullName>
    </submittedName>
</protein>
<sequence length="293" mass="32405">MSRDLANQQAAIKATYFSLIGNASLAVIKGLAGFFGNSYALIADAIESTTDIFSSFLVLFGIKYSSRPADENHPYGHGRAEPLITFIVVGFLITSATIIAYESILNIGTPHELPKSWTLIVLGLIIVWKEISFQLVMKKSIETNSSSLKADAWHHRSDAITSVAAFIGISIALFLGKGYESADDWAALFASGFILYNSYLIFRPALGEIMDEHLYDDLVEEIRTVSHKVKGVIDTEKCFIRKAGMKYHVDLHAIVDATISVKEGHDISHRLKDTLREEIPQLGHVLIHIEPND</sequence>